<comment type="caution">
    <text evidence="5">The sequence shown here is derived from an EMBL/GenBank/DDBJ whole genome shotgun (WGS) entry which is preliminary data.</text>
</comment>
<evidence type="ECO:0000313" key="5">
    <source>
        <dbReference type="EMBL" id="OWF56432.1"/>
    </source>
</evidence>
<feature type="domain" description="EF-hand" evidence="4">
    <location>
        <begin position="44"/>
        <end position="79"/>
    </location>
</feature>
<feature type="domain" description="EF-hand" evidence="4">
    <location>
        <begin position="117"/>
        <end position="149"/>
    </location>
</feature>
<evidence type="ECO:0000313" key="6">
    <source>
        <dbReference type="Proteomes" id="UP000242188"/>
    </source>
</evidence>
<dbReference type="Pfam" id="PF13499">
    <property type="entry name" value="EF-hand_7"/>
    <property type="match status" value="2"/>
</dbReference>
<organism evidence="5 6">
    <name type="scientific">Mizuhopecten yessoensis</name>
    <name type="common">Japanese scallop</name>
    <name type="synonym">Patinopecten yessoensis</name>
    <dbReference type="NCBI Taxonomy" id="6573"/>
    <lineage>
        <taxon>Eukaryota</taxon>
        <taxon>Metazoa</taxon>
        <taxon>Spiralia</taxon>
        <taxon>Lophotrochozoa</taxon>
        <taxon>Mollusca</taxon>
        <taxon>Bivalvia</taxon>
        <taxon>Autobranchia</taxon>
        <taxon>Pteriomorphia</taxon>
        <taxon>Pectinida</taxon>
        <taxon>Pectinoidea</taxon>
        <taxon>Pectinidae</taxon>
        <taxon>Mizuhopecten</taxon>
    </lineage>
</organism>
<dbReference type="PROSITE" id="PS50222">
    <property type="entry name" value="EF_HAND_2"/>
    <property type="match status" value="4"/>
</dbReference>
<keyword evidence="3" id="KW-0106">Calcium</keyword>
<dbReference type="OrthoDB" id="26525at2759"/>
<dbReference type="Proteomes" id="UP000242188">
    <property type="component" value="Unassembled WGS sequence"/>
</dbReference>
<proteinExistence type="predicted"/>
<dbReference type="FunFam" id="1.10.238.10:FF:000181">
    <property type="entry name" value="CALML5 isoform 1"/>
    <property type="match status" value="1"/>
</dbReference>
<evidence type="ECO:0000259" key="4">
    <source>
        <dbReference type="PROSITE" id="PS50222"/>
    </source>
</evidence>
<reference evidence="5 6" key="1">
    <citation type="journal article" date="2017" name="Nat. Ecol. Evol.">
        <title>Scallop genome provides insights into evolution of bilaterian karyotype and development.</title>
        <authorList>
            <person name="Wang S."/>
            <person name="Zhang J."/>
            <person name="Jiao W."/>
            <person name="Li J."/>
            <person name="Xun X."/>
            <person name="Sun Y."/>
            <person name="Guo X."/>
            <person name="Huan P."/>
            <person name="Dong B."/>
            <person name="Zhang L."/>
            <person name="Hu X."/>
            <person name="Sun X."/>
            <person name="Wang J."/>
            <person name="Zhao C."/>
            <person name="Wang Y."/>
            <person name="Wang D."/>
            <person name="Huang X."/>
            <person name="Wang R."/>
            <person name="Lv J."/>
            <person name="Li Y."/>
            <person name="Zhang Z."/>
            <person name="Liu B."/>
            <person name="Lu W."/>
            <person name="Hui Y."/>
            <person name="Liang J."/>
            <person name="Zhou Z."/>
            <person name="Hou R."/>
            <person name="Li X."/>
            <person name="Liu Y."/>
            <person name="Li H."/>
            <person name="Ning X."/>
            <person name="Lin Y."/>
            <person name="Zhao L."/>
            <person name="Xing Q."/>
            <person name="Dou J."/>
            <person name="Li Y."/>
            <person name="Mao J."/>
            <person name="Guo H."/>
            <person name="Dou H."/>
            <person name="Li T."/>
            <person name="Mu C."/>
            <person name="Jiang W."/>
            <person name="Fu Q."/>
            <person name="Fu X."/>
            <person name="Miao Y."/>
            <person name="Liu J."/>
            <person name="Yu Q."/>
            <person name="Li R."/>
            <person name="Liao H."/>
            <person name="Li X."/>
            <person name="Kong Y."/>
            <person name="Jiang Z."/>
            <person name="Chourrout D."/>
            <person name="Li R."/>
            <person name="Bao Z."/>
        </authorList>
    </citation>
    <scope>NUCLEOTIDE SEQUENCE [LARGE SCALE GENOMIC DNA]</scope>
    <source>
        <strain evidence="5 6">PY_sf001</strain>
    </source>
</reference>
<dbReference type="Gene3D" id="1.10.238.10">
    <property type="entry name" value="EF-hand"/>
    <property type="match status" value="2"/>
</dbReference>
<dbReference type="PROSITE" id="PS00018">
    <property type="entry name" value="EF_HAND_1"/>
    <property type="match status" value="4"/>
</dbReference>
<dbReference type="EMBL" id="NEDP02000201">
    <property type="protein sequence ID" value="OWF56432.1"/>
    <property type="molecule type" value="Genomic_DNA"/>
</dbReference>
<dbReference type="InterPro" id="IPR002048">
    <property type="entry name" value="EF_hand_dom"/>
</dbReference>
<dbReference type="FunFam" id="1.10.238.10:FF:000251">
    <property type="entry name" value="Calmodulin-related protein 97A"/>
    <property type="match status" value="1"/>
</dbReference>
<dbReference type="InterPro" id="IPR011992">
    <property type="entry name" value="EF-hand-dom_pair"/>
</dbReference>
<evidence type="ECO:0000256" key="1">
    <source>
        <dbReference type="ARBA" id="ARBA00022723"/>
    </source>
</evidence>
<dbReference type="PANTHER" id="PTHR23048">
    <property type="entry name" value="MYOSIN LIGHT CHAIN 1, 3"/>
    <property type="match status" value="1"/>
</dbReference>
<gene>
    <name evidence="5" type="ORF">KP79_PYT09593</name>
</gene>
<protein>
    <submittedName>
        <fullName evidence="5">Calmodulin</fullName>
    </submittedName>
</protein>
<keyword evidence="2" id="KW-0677">Repeat</keyword>
<dbReference type="GO" id="GO:0005509">
    <property type="term" value="F:calcium ion binding"/>
    <property type="evidence" value="ECO:0007669"/>
    <property type="project" value="InterPro"/>
</dbReference>
<accession>A0A210R5X8</accession>
<dbReference type="InterPro" id="IPR050230">
    <property type="entry name" value="CALM/Myosin/TropC-like"/>
</dbReference>
<keyword evidence="6" id="KW-1185">Reference proteome</keyword>
<keyword evidence="1" id="KW-0479">Metal-binding</keyword>
<feature type="domain" description="EF-hand" evidence="4">
    <location>
        <begin position="8"/>
        <end position="43"/>
    </location>
</feature>
<dbReference type="AlphaFoldDB" id="A0A210R5X8"/>
<dbReference type="PANTHER" id="PTHR23048:SF0">
    <property type="entry name" value="CALMODULIN LIKE 3"/>
    <property type="match status" value="1"/>
</dbReference>
<dbReference type="STRING" id="6573.A0A210R5X8"/>
<evidence type="ECO:0000256" key="3">
    <source>
        <dbReference type="ARBA" id="ARBA00022837"/>
    </source>
</evidence>
<evidence type="ECO:0000256" key="2">
    <source>
        <dbReference type="ARBA" id="ARBA00022737"/>
    </source>
</evidence>
<dbReference type="SMART" id="SM00054">
    <property type="entry name" value="EFh"/>
    <property type="match status" value="4"/>
</dbReference>
<dbReference type="GO" id="GO:0016460">
    <property type="term" value="C:myosin II complex"/>
    <property type="evidence" value="ECO:0007669"/>
    <property type="project" value="TreeGrafter"/>
</dbReference>
<dbReference type="InterPro" id="IPR018247">
    <property type="entry name" value="EF_Hand_1_Ca_BS"/>
</dbReference>
<name>A0A210R5X8_MIZYE</name>
<sequence length="149" mass="16800">MADALTKEKREELREAFYMFDKDGDGRITASELGVVLKSMGHTPTDTELRDLIHEVDADGNGTIEFNEFLVMMSKRLSSDLEKQEYVDAFKAMDQNGDGVISASELRQVLKSMGENINDKDIGDMMKAADMDGDGKINYVEFIQMMKNR</sequence>
<dbReference type="SUPFAM" id="SSF47473">
    <property type="entry name" value="EF-hand"/>
    <property type="match status" value="1"/>
</dbReference>
<feature type="domain" description="EF-hand" evidence="4">
    <location>
        <begin position="81"/>
        <end position="116"/>
    </location>
</feature>